<dbReference type="InterPro" id="IPR050134">
    <property type="entry name" value="NAD-dep_sirtuin_deacylases"/>
</dbReference>
<evidence type="ECO:0000256" key="2">
    <source>
        <dbReference type="ARBA" id="ARBA00023027"/>
    </source>
</evidence>
<comment type="caution">
    <text evidence="4">The sequence shown here is derived from an EMBL/GenBank/DDBJ whole genome shotgun (WGS) entry which is preliminary data.</text>
</comment>
<dbReference type="GO" id="GO:0017136">
    <property type="term" value="F:histone deacetylase activity, NAD-dependent"/>
    <property type="evidence" value="ECO:0007669"/>
    <property type="project" value="TreeGrafter"/>
</dbReference>
<dbReference type="Gene3D" id="3.40.50.1220">
    <property type="entry name" value="TPP-binding domain"/>
    <property type="match status" value="1"/>
</dbReference>
<organism evidence="4">
    <name type="scientific">bioreactor metagenome</name>
    <dbReference type="NCBI Taxonomy" id="1076179"/>
    <lineage>
        <taxon>unclassified sequences</taxon>
        <taxon>metagenomes</taxon>
        <taxon>ecological metagenomes</taxon>
    </lineage>
</organism>
<dbReference type="PANTHER" id="PTHR11085:SF4">
    <property type="entry name" value="NAD-DEPENDENT PROTEIN DEACYLASE"/>
    <property type="match status" value="1"/>
</dbReference>
<evidence type="ECO:0000256" key="1">
    <source>
        <dbReference type="ARBA" id="ARBA00022679"/>
    </source>
</evidence>
<proteinExistence type="predicted"/>
<dbReference type="GO" id="GO:0016787">
    <property type="term" value="F:hydrolase activity"/>
    <property type="evidence" value="ECO:0007669"/>
    <property type="project" value="UniProtKB-KW"/>
</dbReference>
<dbReference type="InterPro" id="IPR026591">
    <property type="entry name" value="Sirtuin_cat_small_dom_sf"/>
</dbReference>
<dbReference type="PROSITE" id="PS50305">
    <property type="entry name" value="SIRTUIN"/>
    <property type="match status" value="1"/>
</dbReference>
<dbReference type="Pfam" id="PF02146">
    <property type="entry name" value="SIR2"/>
    <property type="match status" value="1"/>
</dbReference>
<keyword evidence="2" id="KW-0520">NAD</keyword>
<dbReference type="Gene3D" id="3.30.1600.10">
    <property type="entry name" value="SIR2/SIRT2 'Small Domain"/>
    <property type="match status" value="1"/>
</dbReference>
<keyword evidence="4" id="KW-0378">Hydrolase</keyword>
<dbReference type="InterPro" id="IPR026590">
    <property type="entry name" value="Ssirtuin_cat_dom"/>
</dbReference>
<evidence type="ECO:0000313" key="4">
    <source>
        <dbReference type="EMBL" id="MPM48361.1"/>
    </source>
</evidence>
<dbReference type="EC" id="3.5.1.-" evidence="4"/>
<name>A0A645A7V1_9ZZZZ</name>
<dbReference type="SUPFAM" id="SSF52467">
    <property type="entry name" value="DHS-like NAD/FAD-binding domain"/>
    <property type="match status" value="1"/>
</dbReference>
<accession>A0A645A7V1</accession>
<gene>
    <name evidence="4" type="primary">cobB_25</name>
    <name evidence="4" type="ORF">SDC9_95085</name>
</gene>
<dbReference type="InterPro" id="IPR029035">
    <property type="entry name" value="DHS-like_NAD/FAD-binding_dom"/>
</dbReference>
<reference evidence="4" key="1">
    <citation type="submission" date="2019-08" db="EMBL/GenBank/DDBJ databases">
        <authorList>
            <person name="Kucharzyk K."/>
            <person name="Murdoch R.W."/>
            <person name="Higgins S."/>
            <person name="Loffler F."/>
        </authorList>
    </citation>
    <scope>NUCLEOTIDE SEQUENCE</scope>
</reference>
<dbReference type="PANTHER" id="PTHR11085">
    <property type="entry name" value="NAD-DEPENDENT PROTEIN DEACYLASE SIRTUIN-5, MITOCHONDRIAL-RELATED"/>
    <property type="match status" value="1"/>
</dbReference>
<dbReference type="InterPro" id="IPR003000">
    <property type="entry name" value="Sirtuin"/>
</dbReference>
<keyword evidence="1" id="KW-0808">Transferase</keyword>
<dbReference type="AlphaFoldDB" id="A0A645A7V1"/>
<evidence type="ECO:0000259" key="3">
    <source>
        <dbReference type="PROSITE" id="PS50305"/>
    </source>
</evidence>
<feature type="domain" description="Deacetylase sirtuin-type" evidence="3">
    <location>
        <begin position="2"/>
        <end position="261"/>
    </location>
</feature>
<protein>
    <submittedName>
        <fullName evidence="4">NAD-dependent protein deacetylase</fullName>
        <ecNumber evidence="4">3.5.1.-</ecNumber>
    </submittedName>
</protein>
<sequence length="261" mass="27919">MTANTSDPIKTLTDWLSSAHSAVFFGGAGVSTASGIPDFRSAAGLYSAQQGNGRSPEYMLSHDCLVDEPEEFFEFYRANLVHPDAKPNRTHTGLAELEAAGHLAAVITQNIDGLHQKAGSKTVYELHGSVERNHCLGRAHHFYSLSEIPARPVVPICPQCGAIVRPDVVLYGEALDTATVEASIDAINRADVLIVGGTSLAVYPAAGLLQYYPGRRLALINLTRTPMDSQADLVIHKPVDQIIGTVSDRLLHSGDPAAKGR</sequence>
<dbReference type="GO" id="GO:0070403">
    <property type="term" value="F:NAD+ binding"/>
    <property type="evidence" value="ECO:0007669"/>
    <property type="project" value="InterPro"/>
</dbReference>
<dbReference type="EMBL" id="VSSQ01012065">
    <property type="protein sequence ID" value="MPM48361.1"/>
    <property type="molecule type" value="Genomic_DNA"/>
</dbReference>
<dbReference type="NCBIfam" id="NF001752">
    <property type="entry name" value="PRK00481.1-1"/>
    <property type="match status" value="1"/>
</dbReference>